<sequence>MMRKLCPVCNGKGTVDDPMWATRPIWYVTGSSCPQIQCQNCFGTGWTGVPDGIIQHQSSEPGTDISYKEGREDDGI</sequence>
<reference evidence="2" key="1">
    <citation type="submission" date="2020-03" db="EMBL/GenBank/DDBJ databases">
        <title>The deep terrestrial virosphere.</title>
        <authorList>
            <person name="Holmfeldt K."/>
            <person name="Nilsson E."/>
            <person name="Simone D."/>
            <person name="Lopez-Fernandez M."/>
            <person name="Wu X."/>
            <person name="de Brujin I."/>
            <person name="Lundin D."/>
            <person name="Andersson A."/>
            <person name="Bertilsson S."/>
            <person name="Dopson M."/>
        </authorList>
    </citation>
    <scope>NUCLEOTIDE SEQUENCE</scope>
    <source>
        <strain evidence="2">MM415A07005</strain>
    </source>
</reference>
<evidence type="ECO:0000256" key="1">
    <source>
        <dbReference type="SAM" id="MobiDB-lite"/>
    </source>
</evidence>
<proteinExistence type="predicted"/>
<protein>
    <submittedName>
        <fullName evidence="2">Uncharacterized protein</fullName>
    </submittedName>
</protein>
<dbReference type="EMBL" id="MT141609">
    <property type="protein sequence ID" value="QJA68351.1"/>
    <property type="molecule type" value="Genomic_DNA"/>
</dbReference>
<feature type="compositionally biased region" description="Basic and acidic residues" evidence="1">
    <location>
        <begin position="66"/>
        <end position="76"/>
    </location>
</feature>
<gene>
    <name evidence="2" type="ORF">MM415A07005_0007</name>
</gene>
<accession>A0A6M3JH55</accession>
<dbReference type="AlphaFoldDB" id="A0A6M3JH55"/>
<feature type="region of interest" description="Disordered" evidence="1">
    <location>
        <begin position="54"/>
        <end position="76"/>
    </location>
</feature>
<name>A0A6M3JH55_9ZZZZ</name>
<evidence type="ECO:0000313" key="2">
    <source>
        <dbReference type="EMBL" id="QJA68351.1"/>
    </source>
</evidence>
<organism evidence="2">
    <name type="scientific">viral metagenome</name>
    <dbReference type="NCBI Taxonomy" id="1070528"/>
    <lineage>
        <taxon>unclassified sequences</taxon>
        <taxon>metagenomes</taxon>
        <taxon>organismal metagenomes</taxon>
    </lineage>
</organism>